<dbReference type="EMBL" id="CP019631">
    <property type="protein sequence ID" value="AQQ07889.1"/>
    <property type="molecule type" value="Genomic_DNA"/>
</dbReference>
<gene>
    <name evidence="1" type="ORF">B0E33_29230</name>
</gene>
<reference evidence="1 2" key="1">
    <citation type="submission" date="2017-02" db="EMBL/GenBank/DDBJ databases">
        <authorList>
            <person name="Jeong S."/>
        </authorList>
    </citation>
    <scope>NUCLEOTIDE SEQUENCE [LARGE SCALE GENOMIC DNA]</scope>
    <source>
        <strain evidence="1 2">RMAR6-6</strain>
        <plasmid evidence="1 2">unnamed1</plasmid>
    </source>
</reference>
<name>A0ABM6IBJ9_9HYPH</name>
<evidence type="ECO:0000313" key="2">
    <source>
        <dbReference type="Proteomes" id="UP000188174"/>
    </source>
</evidence>
<organism evidence="1 2">
    <name type="scientific">Roseibium algicola</name>
    <dbReference type="NCBI Taxonomy" id="2857014"/>
    <lineage>
        <taxon>Bacteria</taxon>
        <taxon>Pseudomonadati</taxon>
        <taxon>Pseudomonadota</taxon>
        <taxon>Alphaproteobacteria</taxon>
        <taxon>Hyphomicrobiales</taxon>
        <taxon>Stappiaceae</taxon>
        <taxon>Roseibium</taxon>
    </lineage>
</organism>
<proteinExistence type="predicted"/>
<dbReference type="Proteomes" id="UP000188174">
    <property type="component" value="Plasmid unnamed1"/>
</dbReference>
<protein>
    <submittedName>
        <fullName evidence="1">Uncharacterized protein</fullName>
    </submittedName>
</protein>
<evidence type="ECO:0000313" key="1">
    <source>
        <dbReference type="EMBL" id="AQQ07889.1"/>
    </source>
</evidence>
<keyword evidence="2" id="KW-1185">Reference proteome</keyword>
<accession>A0ABM6IBJ9</accession>
<keyword evidence="1" id="KW-0614">Plasmid</keyword>
<geneLocation type="plasmid" evidence="1 2">
    <name>unnamed1</name>
</geneLocation>
<sequence>MRSPAAGMRFGERHRLVCRPAPVVAAGTADLCVKEGCSPRSGARQSSCKQIKGLTLEEEFR</sequence>